<dbReference type="STRING" id="1921803.NIES593_22140"/>
<dbReference type="InterPro" id="IPR050219">
    <property type="entry name" value="DnaG_primase"/>
</dbReference>
<evidence type="ECO:0000256" key="3">
    <source>
        <dbReference type="ARBA" id="ARBA00022679"/>
    </source>
</evidence>
<comment type="catalytic activity">
    <reaction evidence="12">
        <text>ssDNA + n NTP = ssDNA/pppN(pN)n-1 hybrid + (n-1) diphosphate.</text>
        <dbReference type="EC" id="2.7.7.101"/>
    </reaction>
</comment>
<keyword evidence="3 12" id="KW-0808">Transferase</keyword>
<dbReference type="HAMAP" id="MF_00974">
    <property type="entry name" value="DNA_primase_DnaG"/>
    <property type="match status" value="1"/>
</dbReference>
<dbReference type="InterPro" id="IPR019475">
    <property type="entry name" value="DNA_primase_DnaB-bd"/>
</dbReference>
<dbReference type="Gene3D" id="3.90.980.10">
    <property type="entry name" value="DNA primase, catalytic core, N-terminal domain"/>
    <property type="match status" value="1"/>
</dbReference>
<evidence type="ECO:0000256" key="2">
    <source>
        <dbReference type="ARBA" id="ARBA00022515"/>
    </source>
</evidence>
<gene>
    <name evidence="12" type="primary">dnaG</name>
    <name evidence="16" type="ORF">NIES593_22140</name>
</gene>
<keyword evidence="4 12" id="KW-0548">Nucleotidyltransferase</keyword>
<sequence>MEVPRLHPDTIEEVKQRVDIYDVISEYVVLRKRGKDFVGLCPFHDEKTPSFSVSPSKQMYYCFGCQAGGNAIKFLMDYKKQSFSEVVLDLARRHQISIKTLEPEQRQELQRQLSLREQLYEVLALTGSFYQHALRQPQGEVALNYLKRDRNLSEETIGQFQLGYAPAGWETLYRYLVEQKRYPIAIVEQAGLIKPRKTGNGYYDVFRDRVTIPICDTQGRIIGFGSRTLGAEEPKYLNSPETPLFDKSKTLFALDKARNSIGKDDRAIVVEGYFDAIALHAAGITNVVASLGTALTQDQIRLLMRYTESKRVIFNFDADKAGTQATHRAISEIEPLVDAGQVQIRILNLPGGKDADEFLKSSADAVDTYRQLIQSAPLWFDWQIQQLIQGRDLKQADQFERVAQNMVKLLDRLEDSNQRSYYLRYCAEILSQGDSRTISLHLNSLLAQIKKPKRQFTPKVKQTVQPPPLVLAEKSLLDEAEADLLGIYLHCPEYRSAIVEALEETELFFSLPHHRLLWQQIMELREVSSDRLISQLQDRLVQFPERANQLSHLFQITETKQWEDSTRAPIMIRTAIASLEQVAQEKYRRYCLQQLQQLDPVQEVEQMHYLYQEIQNTTQRIRELEKRRRCEG</sequence>
<evidence type="ECO:0000256" key="8">
    <source>
        <dbReference type="ARBA" id="ARBA00022833"/>
    </source>
</evidence>
<evidence type="ECO:0000256" key="7">
    <source>
        <dbReference type="ARBA" id="ARBA00022771"/>
    </source>
</evidence>
<dbReference type="PANTHER" id="PTHR30313">
    <property type="entry name" value="DNA PRIMASE"/>
    <property type="match status" value="1"/>
</dbReference>
<evidence type="ECO:0000256" key="9">
    <source>
        <dbReference type="ARBA" id="ARBA00022842"/>
    </source>
</evidence>
<dbReference type="OrthoDB" id="9803773at2"/>
<comment type="domain">
    <text evidence="12">Contains an N-terminal zinc-binding domain, a central core domain that contains the primase activity, and a C-terminal DnaB-binding domain.</text>
</comment>
<dbReference type="SMART" id="SM00493">
    <property type="entry name" value="TOPRIM"/>
    <property type="match status" value="1"/>
</dbReference>
<dbReference type="PANTHER" id="PTHR30313:SF2">
    <property type="entry name" value="DNA PRIMASE"/>
    <property type="match status" value="1"/>
</dbReference>
<comment type="similarity">
    <text evidence="12 13">Belongs to the DnaG primase family.</text>
</comment>
<dbReference type="Pfam" id="PF13155">
    <property type="entry name" value="Toprim_2"/>
    <property type="match status" value="1"/>
</dbReference>
<protein>
    <recommendedName>
        <fullName evidence="12 13">DNA primase</fullName>
        <ecNumber evidence="12">2.7.7.101</ecNumber>
    </recommendedName>
</protein>
<dbReference type="CDD" id="cd03364">
    <property type="entry name" value="TOPRIM_DnaG_primases"/>
    <property type="match status" value="1"/>
</dbReference>
<dbReference type="Proteomes" id="UP000186868">
    <property type="component" value="Unassembled WGS sequence"/>
</dbReference>
<keyword evidence="6 12" id="KW-0479">Metal-binding</keyword>
<evidence type="ECO:0000256" key="10">
    <source>
        <dbReference type="ARBA" id="ARBA00023125"/>
    </source>
</evidence>
<dbReference type="GO" id="GO:0006269">
    <property type="term" value="P:DNA replication, synthesis of primer"/>
    <property type="evidence" value="ECO:0007669"/>
    <property type="project" value="UniProtKB-UniRule"/>
</dbReference>
<dbReference type="EMBL" id="MRCB01000050">
    <property type="protein sequence ID" value="OKH18392.1"/>
    <property type="molecule type" value="Genomic_DNA"/>
</dbReference>
<evidence type="ECO:0000256" key="5">
    <source>
        <dbReference type="ARBA" id="ARBA00022705"/>
    </source>
</evidence>
<name>A0A1U7H7L3_9CYAN</name>
<dbReference type="EC" id="2.7.7.101" evidence="12"/>
<evidence type="ECO:0000313" key="16">
    <source>
        <dbReference type="EMBL" id="OKH18392.1"/>
    </source>
</evidence>
<dbReference type="Gene3D" id="3.90.580.10">
    <property type="entry name" value="Zinc finger, CHC2-type domain"/>
    <property type="match status" value="1"/>
</dbReference>
<dbReference type="SUPFAM" id="SSF57783">
    <property type="entry name" value="Zinc beta-ribbon"/>
    <property type="match status" value="1"/>
</dbReference>
<comment type="cofactor">
    <cofactor evidence="12 13 14">
        <name>Zn(2+)</name>
        <dbReference type="ChEBI" id="CHEBI:29105"/>
    </cofactor>
    <text evidence="12 13 14">Binds 1 zinc ion per monomer.</text>
</comment>
<evidence type="ECO:0000256" key="14">
    <source>
        <dbReference type="PIRSR" id="PIRSR002811-1"/>
    </source>
</evidence>
<dbReference type="GO" id="GO:0003899">
    <property type="term" value="F:DNA-directed RNA polymerase activity"/>
    <property type="evidence" value="ECO:0007669"/>
    <property type="project" value="UniProtKB-UniRule"/>
</dbReference>
<dbReference type="Pfam" id="PF10410">
    <property type="entry name" value="DnaB_bind"/>
    <property type="match status" value="1"/>
</dbReference>
<dbReference type="AlphaFoldDB" id="A0A1U7H7L3"/>
<dbReference type="InterPro" id="IPR006171">
    <property type="entry name" value="TOPRIM_dom"/>
</dbReference>
<dbReference type="RefSeq" id="WP_073601657.1">
    <property type="nucleotide sequence ID" value="NZ_MRCB01000050.1"/>
</dbReference>
<evidence type="ECO:0000256" key="1">
    <source>
        <dbReference type="ARBA" id="ARBA00022478"/>
    </source>
</evidence>
<dbReference type="GO" id="GO:0000428">
    <property type="term" value="C:DNA-directed RNA polymerase complex"/>
    <property type="evidence" value="ECO:0007669"/>
    <property type="project" value="UniProtKB-KW"/>
</dbReference>
<dbReference type="FunFam" id="3.90.580.10:FF:000001">
    <property type="entry name" value="DNA primase"/>
    <property type="match status" value="1"/>
</dbReference>
<evidence type="ECO:0000313" key="17">
    <source>
        <dbReference type="Proteomes" id="UP000186868"/>
    </source>
</evidence>
<dbReference type="PROSITE" id="PS50880">
    <property type="entry name" value="TOPRIM"/>
    <property type="match status" value="1"/>
</dbReference>
<dbReference type="InterPro" id="IPR006295">
    <property type="entry name" value="DNA_primase_DnaG"/>
</dbReference>
<evidence type="ECO:0000256" key="11">
    <source>
        <dbReference type="ARBA" id="ARBA00023163"/>
    </source>
</evidence>
<evidence type="ECO:0000256" key="4">
    <source>
        <dbReference type="ARBA" id="ARBA00022695"/>
    </source>
</evidence>
<dbReference type="InterPro" id="IPR002694">
    <property type="entry name" value="Znf_CHC2"/>
</dbReference>
<dbReference type="InterPro" id="IPR030846">
    <property type="entry name" value="DnaG_bac"/>
</dbReference>
<dbReference type="PIRSF" id="PIRSF002811">
    <property type="entry name" value="DnaG"/>
    <property type="match status" value="1"/>
</dbReference>
<feature type="domain" description="Toprim" evidence="15">
    <location>
        <begin position="265"/>
        <end position="348"/>
    </location>
</feature>
<keyword evidence="1 12" id="KW-0240">DNA-directed RNA polymerase</keyword>
<organism evidence="16 17">
    <name type="scientific">Hydrococcus rivularis NIES-593</name>
    <dbReference type="NCBI Taxonomy" id="1921803"/>
    <lineage>
        <taxon>Bacteria</taxon>
        <taxon>Bacillati</taxon>
        <taxon>Cyanobacteriota</taxon>
        <taxon>Cyanophyceae</taxon>
        <taxon>Pleurocapsales</taxon>
        <taxon>Hydrococcaceae</taxon>
        <taxon>Hydrococcus</taxon>
    </lineage>
</organism>
<keyword evidence="11 12" id="KW-0804">Transcription</keyword>
<dbReference type="FunFam" id="3.40.1360.10:FF:000002">
    <property type="entry name" value="DNA primase"/>
    <property type="match status" value="1"/>
</dbReference>
<dbReference type="GO" id="GO:1990077">
    <property type="term" value="C:primosome complex"/>
    <property type="evidence" value="ECO:0007669"/>
    <property type="project" value="UniProtKB-KW"/>
</dbReference>
<keyword evidence="10 12" id="KW-0238">DNA-binding</keyword>
<keyword evidence="7 12" id="KW-0863">Zinc-finger</keyword>
<evidence type="ECO:0000256" key="6">
    <source>
        <dbReference type="ARBA" id="ARBA00022723"/>
    </source>
</evidence>
<dbReference type="InterPro" id="IPR034151">
    <property type="entry name" value="TOPRIM_DnaG_bac"/>
</dbReference>
<dbReference type="InterPro" id="IPR036977">
    <property type="entry name" value="DNA_primase_Znf_CHC2"/>
</dbReference>
<comment type="caution">
    <text evidence="16">The sequence shown here is derived from an EMBL/GenBank/DDBJ whole genome shotgun (WGS) entry which is preliminary data.</text>
</comment>
<keyword evidence="8 12" id="KW-0862">Zinc</keyword>
<dbReference type="Pfam" id="PF08275">
    <property type="entry name" value="DNAG_N"/>
    <property type="match status" value="1"/>
</dbReference>
<dbReference type="InterPro" id="IPR037068">
    <property type="entry name" value="DNA_primase_core_N_sf"/>
</dbReference>
<dbReference type="InterPro" id="IPR013264">
    <property type="entry name" value="DNAG_N"/>
</dbReference>
<dbReference type="GO" id="GO:0003677">
    <property type="term" value="F:DNA binding"/>
    <property type="evidence" value="ECO:0007669"/>
    <property type="project" value="UniProtKB-KW"/>
</dbReference>
<evidence type="ECO:0000256" key="12">
    <source>
        <dbReference type="HAMAP-Rule" id="MF_00974"/>
    </source>
</evidence>
<dbReference type="SUPFAM" id="SSF56731">
    <property type="entry name" value="DNA primase core"/>
    <property type="match status" value="1"/>
</dbReference>
<dbReference type="Pfam" id="PF01807">
    <property type="entry name" value="Zn_ribbon_DnaG"/>
    <property type="match status" value="1"/>
</dbReference>
<proteinExistence type="inferred from homology"/>
<dbReference type="GO" id="GO:0008270">
    <property type="term" value="F:zinc ion binding"/>
    <property type="evidence" value="ECO:0007669"/>
    <property type="project" value="UniProtKB-UniRule"/>
</dbReference>
<keyword evidence="2 12" id="KW-0639">Primosome</keyword>
<keyword evidence="9" id="KW-0460">Magnesium</keyword>
<dbReference type="SMART" id="SM00400">
    <property type="entry name" value="ZnF_CHCC"/>
    <property type="match status" value="1"/>
</dbReference>
<dbReference type="NCBIfam" id="TIGR01391">
    <property type="entry name" value="dnaG"/>
    <property type="match status" value="1"/>
</dbReference>
<reference evidence="16 17" key="1">
    <citation type="submission" date="2016-11" db="EMBL/GenBank/DDBJ databases">
        <title>Draft Genome Sequences of Nine Cyanobacterial Strains from Diverse Habitats.</title>
        <authorList>
            <person name="Zhu T."/>
            <person name="Hou S."/>
            <person name="Lu X."/>
            <person name="Hess W.R."/>
        </authorList>
    </citation>
    <scope>NUCLEOTIDE SEQUENCE [LARGE SCALE GENOMIC DNA]</scope>
    <source>
        <strain evidence="16 17">NIES-593</strain>
    </source>
</reference>
<keyword evidence="17" id="KW-1185">Reference proteome</keyword>
<evidence type="ECO:0000256" key="13">
    <source>
        <dbReference type="PIRNR" id="PIRNR002811"/>
    </source>
</evidence>
<dbReference type="GO" id="GO:0005737">
    <property type="term" value="C:cytoplasm"/>
    <property type="evidence" value="ECO:0007669"/>
    <property type="project" value="TreeGrafter"/>
</dbReference>
<feature type="zinc finger region" description="CHC2-type" evidence="12 14">
    <location>
        <begin position="41"/>
        <end position="65"/>
    </location>
</feature>
<dbReference type="Gene3D" id="3.40.1360.10">
    <property type="match status" value="1"/>
</dbReference>
<comment type="function">
    <text evidence="12 13">RNA polymerase that catalyzes the synthesis of short RNA molecules used as primers for DNA polymerase during DNA replication.</text>
</comment>
<evidence type="ECO:0000259" key="15">
    <source>
        <dbReference type="PROSITE" id="PS50880"/>
    </source>
</evidence>
<comment type="subunit">
    <text evidence="12">Monomer. Interacts with DnaB.</text>
</comment>
<keyword evidence="5 12" id="KW-0235">DNA replication</keyword>
<accession>A0A1U7H7L3</accession>